<evidence type="ECO:0008006" key="3">
    <source>
        <dbReference type="Google" id="ProtNLM"/>
    </source>
</evidence>
<keyword evidence="2" id="KW-1185">Reference proteome</keyword>
<dbReference type="EMBL" id="JARBHB010000006">
    <property type="protein sequence ID" value="KAJ8881312.1"/>
    <property type="molecule type" value="Genomic_DNA"/>
</dbReference>
<name>A0ABQ9HAH4_9NEOP</name>
<evidence type="ECO:0000313" key="2">
    <source>
        <dbReference type="Proteomes" id="UP001159363"/>
    </source>
</evidence>
<sequence>MKPFVVGKLAKPRAFHFHGVYTLPCKYTVNKKACVFQLLEHHFPFYAGELAVVKVFLGKDIIKWNVLDTILAIAVCWEKIKSQAIAACFCHAGFHAFPELVTNEDISSDDEGEALGEAAQVPRVTNILEAVDELSNF</sequence>
<protein>
    <recommendedName>
        <fullName evidence="3">DDE-1 domain-containing protein</fullName>
    </recommendedName>
</protein>
<evidence type="ECO:0000313" key="1">
    <source>
        <dbReference type="EMBL" id="KAJ8881312.1"/>
    </source>
</evidence>
<comment type="caution">
    <text evidence="1">The sequence shown here is derived from an EMBL/GenBank/DDBJ whole genome shotgun (WGS) entry which is preliminary data.</text>
</comment>
<accession>A0ABQ9HAH4</accession>
<dbReference type="Proteomes" id="UP001159363">
    <property type="component" value="Chromosome 5"/>
</dbReference>
<gene>
    <name evidence="1" type="ORF">PR048_017793</name>
</gene>
<reference evidence="1 2" key="1">
    <citation type="submission" date="2023-02" db="EMBL/GenBank/DDBJ databases">
        <title>LHISI_Scaffold_Assembly.</title>
        <authorList>
            <person name="Stuart O.P."/>
            <person name="Cleave R."/>
            <person name="Magrath M.J.L."/>
            <person name="Mikheyev A.S."/>
        </authorList>
    </citation>
    <scope>NUCLEOTIDE SEQUENCE [LARGE SCALE GENOMIC DNA]</scope>
    <source>
        <strain evidence="1">Daus_M_001</strain>
        <tissue evidence="1">Leg muscle</tissue>
    </source>
</reference>
<proteinExistence type="predicted"/>
<organism evidence="1 2">
    <name type="scientific">Dryococelus australis</name>
    <dbReference type="NCBI Taxonomy" id="614101"/>
    <lineage>
        <taxon>Eukaryota</taxon>
        <taxon>Metazoa</taxon>
        <taxon>Ecdysozoa</taxon>
        <taxon>Arthropoda</taxon>
        <taxon>Hexapoda</taxon>
        <taxon>Insecta</taxon>
        <taxon>Pterygota</taxon>
        <taxon>Neoptera</taxon>
        <taxon>Polyneoptera</taxon>
        <taxon>Phasmatodea</taxon>
        <taxon>Verophasmatodea</taxon>
        <taxon>Anareolatae</taxon>
        <taxon>Phasmatidae</taxon>
        <taxon>Eurycanthinae</taxon>
        <taxon>Dryococelus</taxon>
    </lineage>
</organism>